<comment type="caution">
    <text evidence="12">The sequence shown here is derived from an EMBL/GenBank/DDBJ whole genome shotgun (WGS) entry which is preliminary data.</text>
</comment>
<name>A0A840PU34_URETH</name>
<dbReference type="Gene3D" id="3.40.640.10">
    <property type="entry name" value="Type I PLP-dependent aspartate aminotransferase-like (Major domain)"/>
    <property type="match status" value="1"/>
</dbReference>
<dbReference type="GO" id="GO:0004587">
    <property type="term" value="F:ornithine aminotransferase activity"/>
    <property type="evidence" value="ECO:0007669"/>
    <property type="project" value="UniProtKB-UniRule"/>
</dbReference>
<comment type="cofactor">
    <cofactor evidence="1 11">
        <name>pyridoxal 5'-phosphate</name>
        <dbReference type="ChEBI" id="CHEBI:597326"/>
    </cofactor>
</comment>
<dbReference type="GO" id="GO:0005737">
    <property type="term" value="C:cytoplasm"/>
    <property type="evidence" value="ECO:0007669"/>
    <property type="project" value="UniProtKB-SubCell"/>
</dbReference>
<evidence type="ECO:0000256" key="10">
    <source>
        <dbReference type="ARBA" id="ARBA00030587"/>
    </source>
</evidence>
<sequence length="403" mass="44538">MVKTTKEIIEITEKLGAHNYHPLPIVISEAEGVWVKDPEGKEYMDMLSAYSALNQGHRHPKIIQALKNQADRVTLTSRAFHNDQLGPWYEKVCKITGKNMVLPMNTGAEAVESAIKVARRWAYDVKGVEENKAEIIGCNGNFHGRTMIPVSLSSEKEYQRGFGPLIPGIKLIPYGDIEALKNAITPNTAAFIFEPIQGEAGIIVPPEGFLKEAAKLCKEHNVLFIADEIQTGLGRTGKMFACEWENIEPDVYILGKALGGGVMPISAVVANDDILGVLNPGSHGSTFGGNPLACAVSIASLEVIEEEKLVERSLELGQYFKEELLKISSPIIKEVRGRGLFIGVELHEPARKYCEQLKEKGLLCKETHEYVIRFAPPLIITKEQIDWALERIKEVLENAESAN</sequence>
<dbReference type="HAMAP" id="MF_01689">
    <property type="entry name" value="Ornith_aminotrans_3"/>
    <property type="match status" value="1"/>
</dbReference>
<organism evidence="12 13">
    <name type="scientific">Ureibacillus thermosphaericus</name>
    <dbReference type="NCBI Taxonomy" id="51173"/>
    <lineage>
        <taxon>Bacteria</taxon>
        <taxon>Bacillati</taxon>
        <taxon>Bacillota</taxon>
        <taxon>Bacilli</taxon>
        <taxon>Bacillales</taxon>
        <taxon>Caryophanaceae</taxon>
        <taxon>Ureibacillus</taxon>
    </lineage>
</organism>
<comment type="pathway">
    <text evidence="2 11">Amino-acid biosynthesis; L-proline biosynthesis; L-glutamate 5-semialdehyde from L-ornithine: step 1/1.</text>
</comment>
<comment type="function">
    <text evidence="11">Catalyzes the interconversion of ornithine to glutamate semialdehyde.</text>
</comment>
<dbReference type="NCBIfam" id="NF003145">
    <property type="entry name" value="PRK04073.1"/>
    <property type="match status" value="1"/>
</dbReference>
<dbReference type="AlphaFoldDB" id="A0A840PU34"/>
<keyword evidence="13" id="KW-1185">Reference proteome</keyword>
<evidence type="ECO:0000256" key="1">
    <source>
        <dbReference type="ARBA" id="ARBA00001933"/>
    </source>
</evidence>
<dbReference type="GO" id="GO:0055129">
    <property type="term" value="P:L-proline biosynthetic process"/>
    <property type="evidence" value="ECO:0007669"/>
    <property type="project" value="UniProtKB-UniRule"/>
</dbReference>
<keyword evidence="5 11" id="KW-0032">Aminotransferase</keyword>
<dbReference type="InterPro" id="IPR049704">
    <property type="entry name" value="Aminotrans_3_PPA_site"/>
</dbReference>
<dbReference type="EMBL" id="JACHGZ010000020">
    <property type="protein sequence ID" value="MBB5149390.1"/>
    <property type="molecule type" value="Genomic_DNA"/>
</dbReference>
<dbReference type="EC" id="2.6.1.13" evidence="3 11"/>
<keyword evidence="4 11" id="KW-0963">Cytoplasm</keyword>
<dbReference type="FunFam" id="3.40.640.10:FF:000011">
    <property type="entry name" value="Ornithine aminotransferase"/>
    <property type="match status" value="1"/>
</dbReference>
<dbReference type="InterPro" id="IPR015424">
    <property type="entry name" value="PyrdxlP-dep_Trfase"/>
</dbReference>
<comment type="catalytic activity">
    <reaction evidence="11">
        <text>a 2-oxocarboxylate + L-ornithine = L-glutamate 5-semialdehyde + an L-alpha-amino acid</text>
        <dbReference type="Rhea" id="RHEA:13877"/>
        <dbReference type="ChEBI" id="CHEBI:35179"/>
        <dbReference type="ChEBI" id="CHEBI:46911"/>
        <dbReference type="ChEBI" id="CHEBI:58066"/>
        <dbReference type="ChEBI" id="CHEBI:59869"/>
        <dbReference type="EC" id="2.6.1.13"/>
    </reaction>
</comment>
<keyword evidence="7 11" id="KW-0641">Proline biosynthesis</keyword>
<dbReference type="InterPro" id="IPR005814">
    <property type="entry name" value="Aminotrans_3"/>
</dbReference>
<dbReference type="InterPro" id="IPR015422">
    <property type="entry name" value="PyrdxlP-dep_Trfase_small"/>
</dbReference>
<dbReference type="UniPathway" id="UPA00098">
    <property type="reaction ID" value="UER00358"/>
</dbReference>
<dbReference type="SUPFAM" id="SSF53383">
    <property type="entry name" value="PLP-dependent transferases"/>
    <property type="match status" value="1"/>
</dbReference>
<dbReference type="Proteomes" id="UP000557217">
    <property type="component" value="Unassembled WGS sequence"/>
</dbReference>
<keyword evidence="9 11" id="KW-0663">Pyridoxal phosphate</keyword>
<keyword evidence="8 11" id="KW-0808">Transferase</keyword>
<evidence type="ECO:0000256" key="11">
    <source>
        <dbReference type="HAMAP-Rule" id="MF_01689"/>
    </source>
</evidence>
<evidence type="ECO:0000256" key="2">
    <source>
        <dbReference type="ARBA" id="ARBA00004998"/>
    </source>
</evidence>
<dbReference type="GO" id="GO:0042802">
    <property type="term" value="F:identical protein binding"/>
    <property type="evidence" value="ECO:0007669"/>
    <property type="project" value="TreeGrafter"/>
</dbReference>
<feature type="modified residue" description="N6-(pyridoxal phosphate)lysine" evidence="11">
    <location>
        <position position="256"/>
    </location>
</feature>
<dbReference type="CDD" id="cd00610">
    <property type="entry name" value="OAT_like"/>
    <property type="match status" value="1"/>
</dbReference>
<evidence type="ECO:0000313" key="13">
    <source>
        <dbReference type="Proteomes" id="UP000557217"/>
    </source>
</evidence>
<dbReference type="GO" id="GO:0030170">
    <property type="term" value="F:pyridoxal phosphate binding"/>
    <property type="evidence" value="ECO:0007669"/>
    <property type="project" value="UniProtKB-UniRule"/>
</dbReference>
<dbReference type="InterPro" id="IPR050103">
    <property type="entry name" value="Class-III_PLP-dep_AT"/>
</dbReference>
<reference evidence="12 13" key="1">
    <citation type="submission" date="2020-08" db="EMBL/GenBank/DDBJ databases">
        <title>Genomic Encyclopedia of Type Strains, Phase IV (KMG-IV): sequencing the most valuable type-strain genomes for metagenomic binning, comparative biology and taxonomic classification.</title>
        <authorList>
            <person name="Goeker M."/>
        </authorList>
    </citation>
    <scope>NUCLEOTIDE SEQUENCE [LARGE SCALE GENOMIC DNA]</scope>
    <source>
        <strain evidence="12 13">DSM 10633</strain>
    </source>
</reference>
<evidence type="ECO:0000256" key="9">
    <source>
        <dbReference type="ARBA" id="ARBA00022898"/>
    </source>
</evidence>
<dbReference type="PIRSF" id="PIRSF000521">
    <property type="entry name" value="Transaminase_4ab_Lys_Orn"/>
    <property type="match status" value="1"/>
</dbReference>
<dbReference type="PROSITE" id="PS00600">
    <property type="entry name" value="AA_TRANSFER_CLASS_3"/>
    <property type="match status" value="1"/>
</dbReference>
<dbReference type="PANTHER" id="PTHR11986">
    <property type="entry name" value="AMINOTRANSFERASE CLASS III"/>
    <property type="match status" value="1"/>
</dbReference>
<gene>
    <name evidence="11" type="primary">rocD</name>
    <name evidence="12" type="ORF">HNR36_001780</name>
</gene>
<evidence type="ECO:0000256" key="6">
    <source>
        <dbReference type="ARBA" id="ARBA00022605"/>
    </source>
</evidence>
<dbReference type="RefSeq" id="WP_016837606.1">
    <property type="nucleotide sequence ID" value="NZ_JAAXPW010000021.1"/>
</dbReference>
<evidence type="ECO:0000256" key="3">
    <source>
        <dbReference type="ARBA" id="ARBA00012924"/>
    </source>
</evidence>
<dbReference type="PANTHER" id="PTHR11986:SF18">
    <property type="entry name" value="ORNITHINE AMINOTRANSFERASE, MITOCHONDRIAL"/>
    <property type="match status" value="1"/>
</dbReference>
<dbReference type="Gene3D" id="3.90.1150.10">
    <property type="entry name" value="Aspartate Aminotransferase, domain 1"/>
    <property type="match status" value="1"/>
</dbReference>
<evidence type="ECO:0000256" key="7">
    <source>
        <dbReference type="ARBA" id="ARBA00022650"/>
    </source>
</evidence>
<evidence type="ECO:0000256" key="4">
    <source>
        <dbReference type="ARBA" id="ARBA00022490"/>
    </source>
</evidence>
<accession>A0A840PU34</accession>
<dbReference type="InterPro" id="IPR010164">
    <property type="entry name" value="Orn_aminotrans"/>
</dbReference>
<dbReference type="InterPro" id="IPR015421">
    <property type="entry name" value="PyrdxlP-dep_Trfase_major"/>
</dbReference>
<protein>
    <recommendedName>
        <fullName evidence="3 11">Ornithine aminotransferase</fullName>
        <shortName evidence="11">OAT</shortName>
        <ecNumber evidence="3 11">2.6.1.13</ecNumber>
    </recommendedName>
    <alternativeName>
        <fullName evidence="10 11">Ornithine--oxo-acid aminotransferase</fullName>
    </alternativeName>
</protein>
<dbReference type="NCBIfam" id="TIGR01885">
    <property type="entry name" value="Orn_aminotrans"/>
    <property type="match status" value="1"/>
</dbReference>
<comment type="similarity">
    <text evidence="11">Belongs to the class-III pyridoxal-phosphate-dependent aminotransferase family. OAT subfamily.</text>
</comment>
<evidence type="ECO:0000313" key="12">
    <source>
        <dbReference type="EMBL" id="MBB5149390.1"/>
    </source>
</evidence>
<comment type="subcellular location">
    <subcellularLocation>
        <location evidence="11">Cytoplasm</location>
    </subcellularLocation>
</comment>
<evidence type="ECO:0000256" key="8">
    <source>
        <dbReference type="ARBA" id="ARBA00022679"/>
    </source>
</evidence>
<proteinExistence type="inferred from homology"/>
<dbReference type="InterPro" id="IPR034757">
    <property type="entry name" value="Ornith_aminotrans_bact"/>
</dbReference>
<evidence type="ECO:0000256" key="5">
    <source>
        <dbReference type="ARBA" id="ARBA00022576"/>
    </source>
</evidence>
<dbReference type="Pfam" id="PF00202">
    <property type="entry name" value="Aminotran_3"/>
    <property type="match status" value="1"/>
</dbReference>
<keyword evidence="6 11" id="KW-0028">Amino-acid biosynthesis</keyword>